<feature type="compositionally biased region" description="Basic and acidic residues" evidence="2">
    <location>
        <begin position="247"/>
        <end position="263"/>
    </location>
</feature>
<comment type="caution">
    <text evidence="6">The sequence shown here is derived from an EMBL/GenBank/DDBJ whole genome shotgun (WGS) entry which is preliminary data.</text>
</comment>
<dbReference type="PANTHER" id="PTHR13586:SF0">
    <property type="entry name" value="TRAILER HITCH, ISOFORM H"/>
    <property type="match status" value="1"/>
</dbReference>
<feature type="compositionally biased region" description="Basic and acidic residues" evidence="2">
    <location>
        <begin position="220"/>
        <end position="232"/>
    </location>
</feature>
<dbReference type="CDD" id="cd01736">
    <property type="entry name" value="LSm14_N"/>
    <property type="match status" value="1"/>
</dbReference>
<dbReference type="Gene3D" id="2.30.30.100">
    <property type="match status" value="1"/>
</dbReference>
<feature type="compositionally biased region" description="Low complexity" evidence="2">
    <location>
        <begin position="96"/>
        <end position="111"/>
    </location>
</feature>
<dbReference type="OrthoDB" id="21539at2759"/>
<dbReference type="PROSITE" id="PS52002">
    <property type="entry name" value="SM"/>
    <property type="match status" value="1"/>
</dbReference>
<evidence type="ECO:0000256" key="1">
    <source>
        <dbReference type="PROSITE-ProRule" id="PRU00846"/>
    </source>
</evidence>
<dbReference type="InterPro" id="IPR010920">
    <property type="entry name" value="LSM_dom_sf"/>
</dbReference>
<dbReference type="InterPro" id="IPR025762">
    <property type="entry name" value="DFDF"/>
</dbReference>
<accession>A0A8H7Z9A8</accession>
<dbReference type="PROSITE" id="PS51513">
    <property type="entry name" value="FFD"/>
    <property type="match status" value="1"/>
</dbReference>
<dbReference type="SMART" id="SM01271">
    <property type="entry name" value="LSM14"/>
    <property type="match status" value="1"/>
</dbReference>
<feature type="domain" description="DFDF" evidence="3">
    <location>
        <begin position="199"/>
        <end position="235"/>
    </location>
</feature>
<feature type="compositionally biased region" description="Low complexity" evidence="2">
    <location>
        <begin position="237"/>
        <end position="246"/>
    </location>
</feature>
<name>A0A8H7Z9A8_9ASCO</name>
<sequence>MSDFVGKTISLISKKNLRYVGILENINADDATIALKSVRMFGTEGRLGQPHLEVPPGNDIYDYVVFRGNDVEDLSVLDVPIDQVRPVYPPMGTSGFYPTPTSQPQQSQYPQQFPPQPTTTSMNQPGPTPTQAQAAKAPAETSAPAPAPASQPQPTKTTQEQQPPTKTTKEAEPGSLPNETEQENVKSKEVAESQPGSRPKPSKPLNFEGDFDFESSNAKFQREIKEQDEGPKYNKQSSFFDSISSSAEERGHNRHRWAEERSLNFDTFGESGARGGRGRGRGGRGRGRGGRGRGGRGNWRGRSEPTPEWA</sequence>
<dbReference type="Proteomes" id="UP000669133">
    <property type="component" value="Unassembled WGS sequence"/>
</dbReference>
<dbReference type="InterPro" id="IPR025609">
    <property type="entry name" value="Lsm14-like_N"/>
</dbReference>
<dbReference type="AlphaFoldDB" id="A0A8H7Z9A8"/>
<feature type="region of interest" description="Disordered" evidence="2">
    <location>
        <begin position="90"/>
        <end position="310"/>
    </location>
</feature>
<feature type="compositionally biased region" description="Low complexity" evidence="2">
    <location>
        <begin position="152"/>
        <end position="166"/>
    </location>
</feature>
<dbReference type="InterPro" id="IPR019050">
    <property type="entry name" value="FDF_dom"/>
</dbReference>
<dbReference type="Pfam" id="PF12701">
    <property type="entry name" value="LSM14"/>
    <property type="match status" value="1"/>
</dbReference>
<dbReference type="SUPFAM" id="SSF50182">
    <property type="entry name" value="Sm-like ribonucleoproteins"/>
    <property type="match status" value="1"/>
</dbReference>
<organism evidence="6 7">
    <name type="scientific">Candida metapsilosis</name>
    <dbReference type="NCBI Taxonomy" id="273372"/>
    <lineage>
        <taxon>Eukaryota</taxon>
        <taxon>Fungi</taxon>
        <taxon>Dikarya</taxon>
        <taxon>Ascomycota</taxon>
        <taxon>Saccharomycotina</taxon>
        <taxon>Pichiomycetes</taxon>
        <taxon>Debaryomycetaceae</taxon>
        <taxon>Candida/Lodderomyces clade</taxon>
        <taxon>Candida</taxon>
    </lineage>
</organism>
<dbReference type="PANTHER" id="PTHR13586">
    <property type="entry name" value="SCD6 PROTEIN-RELATED"/>
    <property type="match status" value="1"/>
</dbReference>
<feature type="domain" description="FFD box profile" evidence="4">
    <location>
        <begin position="231"/>
        <end position="247"/>
    </location>
</feature>
<protein>
    <submittedName>
        <fullName evidence="6">Uncharacterized protein</fullName>
    </submittedName>
</protein>
<dbReference type="EMBL" id="JAEOAQ010000007">
    <property type="protein sequence ID" value="KAG5417628.1"/>
    <property type="molecule type" value="Genomic_DNA"/>
</dbReference>
<gene>
    <name evidence="6" type="ORF">I9W82_005264</name>
</gene>
<reference evidence="6 7" key="1">
    <citation type="submission" date="2020-12" db="EMBL/GenBank/DDBJ databases">
        <title>Effect of drift, selection, and recombination on the evolution of hybrid genomes in Candida yeast pathogens.</title>
        <authorList>
            <person name="Mixao V."/>
            <person name="Ksiezopolska E."/>
            <person name="Saus E."/>
            <person name="Boekhout T."/>
            <person name="Gacser A."/>
            <person name="Gabaldon T."/>
        </authorList>
    </citation>
    <scope>NUCLEOTIDE SEQUENCE [LARGE SCALE GENOMIC DNA]</scope>
    <source>
        <strain evidence="6 7">BP57</strain>
    </source>
</reference>
<evidence type="ECO:0000259" key="5">
    <source>
        <dbReference type="PROSITE" id="PS52002"/>
    </source>
</evidence>
<feature type="short sequence motif" description="FFD box" evidence="1">
    <location>
        <begin position="231"/>
        <end position="247"/>
    </location>
</feature>
<evidence type="ECO:0000313" key="7">
    <source>
        <dbReference type="Proteomes" id="UP000669133"/>
    </source>
</evidence>
<evidence type="ECO:0000259" key="3">
    <source>
        <dbReference type="PROSITE" id="PS51512"/>
    </source>
</evidence>
<keyword evidence="7" id="KW-1185">Reference proteome</keyword>
<evidence type="ECO:0000313" key="6">
    <source>
        <dbReference type="EMBL" id="KAG5417628.1"/>
    </source>
</evidence>
<feature type="compositionally biased region" description="Basic and acidic residues" evidence="2">
    <location>
        <begin position="301"/>
        <end position="310"/>
    </location>
</feature>
<dbReference type="GeneID" id="93653893"/>
<dbReference type="PROSITE" id="PS51512">
    <property type="entry name" value="DFDF"/>
    <property type="match status" value="1"/>
</dbReference>
<dbReference type="GO" id="GO:0003723">
    <property type="term" value="F:RNA binding"/>
    <property type="evidence" value="ECO:0007669"/>
    <property type="project" value="InterPro"/>
</dbReference>
<dbReference type="InterPro" id="IPR025761">
    <property type="entry name" value="FFD_box"/>
</dbReference>
<evidence type="ECO:0000259" key="4">
    <source>
        <dbReference type="PROSITE" id="PS51513"/>
    </source>
</evidence>
<dbReference type="SMART" id="SM01199">
    <property type="entry name" value="FDF"/>
    <property type="match status" value="1"/>
</dbReference>
<feature type="compositionally biased region" description="Basic residues" evidence="2">
    <location>
        <begin position="276"/>
        <end position="294"/>
    </location>
</feature>
<proteinExistence type="predicted"/>
<dbReference type="RefSeq" id="XP_067546744.1">
    <property type="nucleotide sequence ID" value="XM_067694422.1"/>
</dbReference>
<dbReference type="InterPro" id="IPR047575">
    <property type="entry name" value="Sm"/>
</dbReference>
<feature type="compositionally biased region" description="Low complexity" evidence="2">
    <location>
        <begin position="129"/>
        <end position="144"/>
    </location>
</feature>
<feature type="domain" description="Sm" evidence="5">
    <location>
        <begin position="1"/>
        <end position="80"/>
    </location>
</feature>
<evidence type="ECO:0000256" key="2">
    <source>
        <dbReference type="SAM" id="MobiDB-lite"/>
    </source>
</evidence>